<comment type="caution">
    <text evidence="4">The sequence shown here is derived from an EMBL/GenBank/DDBJ whole genome shotgun (WGS) entry which is preliminary data.</text>
</comment>
<accession>A0ABV7CIV6</accession>
<feature type="binding site" evidence="3">
    <location>
        <position position="26"/>
    </location>
    <ligand>
        <name>Zn(2+)</name>
        <dbReference type="ChEBI" id="CHEBI:29105"/>
    </ligand>
</feature>
<keyword evidence="5" id="KW-1185">Reference proteome</keyword>
<name>A0ABV7CIV6_9GAMM</name>
<feature type="binding site" evidence="3">
    <location>
        <position position="10"/>
    </location>
    <ligand>
        <name>Zn(2+)</name>
        <dbReference type="ChEBI" id="CHEBI:29105"/>
    </ligand>
</feature>
<keyword evidence="1 3" id="KW-0479">Metal-binding</keyword>
<organism evidence="4 5">
    <name type="scientific">Pseudoalteromonas fenneropenaei</name>
    <dbReference type="NCBI Taxonomy" id="1737459"/>
    <lineage>
        <taxon>Bacteria</taxon>
        <taxon>Pseudomonadati</taxon>
        <taxon>Pseudomonadota</taxon>
        <taxon>Gammaproteobacteria</taxon>
        <taxon>Alteromonadales</taxon>
        <taxon>Pseudoalteromonadaceae</taxon>
        <taxon>Pseudoalteromonas</taxon>
    </lineage>
</organism>
<dbReference type="HAMAP" id="MF_00649">
    <property type="entry name" value="DNA_gyrase_inhibitor_YacG"/>
    <property type="match status" value="1"/>
</dbReference>
<dbReference type="Gene3D" id="3.30.50.10">
    <property type="entry name" value="Erythroid Transcription Factor GATA-1, subunit A"/>
    <property type="match status" value="1"/>
</dbReference>
<dbReference type="InterPro" id="IPR005584">
    <property type="entry name" value="DNA_gyrase_inhibitor_YacG"/>
</dbReference>
<evidence type="ECO:0000256" key="1">
    <source>
        <dbReference type="ARBA" id="ARBA00022723"/>
    </source>
</evidence>
<evidence type="ECO:0000256" key="2">
    <source>
        <dbReference type="ARBA" id="ARBA00022833"/>
    </source>
</evidence>
<dbReference type="NCBIfam" id="NF001638">
    <property type="entry name" value="PRK00418.1"/>
    <property type="match status" value="1"/>
</dbReference>
<comment type="cofactor">
    <cofactor evidence="3">
        <name>Zn(2+)</name>
        <dbReference type="ChEBI" id="CHEBI:29105"/>
    </cofactor>
    <text evidence="3">Binds 1 zinc ion.</text>
</comment>
<comment type="subunit">
    <text evidence="3">Interacts with GyrB.</text>
</comment>
<keyword evidence="2 3" id="KW-0862">Zinc</keyword>
<evidence type="ECO:0000313" key="4">
    <source>
        <dbReference type="EMBL" id="MFC3032496.1"/>
    </source>
</evidence>
<dbReference type="RefSeq" id="WP_377123061.1">
    <property type="nucleotide sequence ID" value="NZ_JBHRSD010000013.1"/>
</dbReference>
<sequence length="81" mass="9450">MSTKVSCPTCQTEVVWNAQSEYRPFCSKRCQLIDLGEWSMENHKITSPLQQDYQLSELDKQKLIEEAEAMLAQNQDSFFKD</sequence>
<protein>
    <recommendedName>
        <fullName evidence="3">DNA gyrase inhibitor YacG</fullName>
    </recommendedName>
</protein>
<comment type="function">
    <text evidence="3">Inhibits all the catalytic activities of DNA gyrase by preventing its interaction with DNA. Acts by binding directly to the C-terminal domain of GyrB, which probably disrupts DNA binding by the gyrase.</text>
</comment>
<dbReference type="Pfam" id="PF03884">
    <property type="entry name" value="YacG"/>
    <property type="match status" value="1"/>
</dbReference>
<gene>
    <name evidence="3 4" type="primary">yacG</name>
    <name evidence="4" type="ORF">ACFOEE_08200</name>
</gene>
<reference evidence="5" key="1">
    <citation type="journal article" date="2019" name="Int. J. Syst. Evol. Microbiol.">
        <title>The Global Catalogue of Microorganisms (GCM) 10K type strain sequencing project: providing services to taxonomists for standard genome sequencing and annotation.</title>
        <authorList>
            <consortium name="The Broad Institute Genomics Platform"/>
            <consortium name="The Broad Institute Genome Sequencing Center for Infectious Disease"/>
            <person name="Wu L."/>
            <person name="Ma J."/>
        </authorList>
    </citation>
    <scope>NUCLEOTIDE SEQUENCE [LARGE SCALE GENOMIC DNA]</scope>
    <source>
        <strain evidence="5">KCTC 42730</strain>
    </source>
</reference>
<feature type="binding site" evidence="3">
    <location>
        <position position="30"/>
    </location>
    <ligand>
        <name>Zn(2+)</name>
        <dbReference type="ChEBI" id="CHEBI:29105"/>
    </ligand>
</feature>
<comment type="similarity">
    <text evidence="3">Belongs to the DNA gyrase inhibitor YacG family.</text>
</comment>
<dbReference type="InterPro" id="IPR013088">
    <property type="entry name" value="Znf_NHR/GATA"/>
</dbReference>
<dbReference type="PANTHER" id="PTHR36150">
    <property type="entry name" value="DNA GYRASE INHIBITOR YACG"/>
    <property type="match status" value="1"/>
</dbReference>
<evidence type="ECO:0000256" key="3">
    <source>
        <dbReference type="HAMAP-Rule" id="MF_00649"/>
    </source>
</evidence>
<feature type="binding site" evidence="3">
    <location>
        <position position="7"/>
    </location>
    <ligand>
        <name>Zn(2+)</name>
        <dbReference type="ChEBI" id="CHEBI:29105"/>
    </ligand>
</feature>
<dbReference type="SUPFAM" id="SSF57716">
    <property type="entry name" value="Glucocorticoid receptor-like (DNA-binding domain)"/>
    <property type="match status" value="1"/>
</dbReference>
<evidence type="ECO:0000313" key="5">
    <source>
        <dbReference type="Proteomes" id="UP001595453"/>
    </source>
</evidence>
<dbReference type="PANTHER" id="PTHR36150:SF1">
    <property type="entry name" value="DNA GYRASE INHIBITOR YACG"/>
    <property type="match status" value="1"/>
</dbReference>
<dbReference type="EMBL" id="JBHRSD010000013">
    <property type="protein sequence ID" value="MFC3032496.1"/>
    <property type="molecule type" value="Genomic_DNA"/>
</dbReference>
<dbReference type="Proteomes" id="UP001595453">
    <property type="component" value="Unassembled WGS sequence"/>
</dbReference>
<proteinExistence type="inferred from homology"/>